<dbReference type="AlphaFoldDB" id="A0A3N2D8P2"/>
<name>A0A3N2D8P2_9MICO</name>
<dbReference type="InterPro" id="IPR005182">
    <property type="entry name" value="YdbS-like_PH"/>
</dbReference>
<evidence type="ECO:0000313" key="3">
    <source>
        <dbReference type="EMBL" id="ROR96156.1"/>
    </source>
</evidence>
<sequence length="170" mass="18143">MSNEPAPPGGSEDPFAPSGVTWNRVSPKLTTARYVTGAIWLGIPFVGAVVLGVIFGGWVWSAAAVLALLGAWIAWLVPRQVRAYGYAEREDDLLVRRGVMFRSLVAVPYGRMQFTDVSSGPLTRKLGIAEVKLHTASASTDATIPGLPEAEAARVKDRLTQLGEARLAGL</sequence>
<evidence type="ECO:0000313" key="4">
    <source>
        <dbReference type="Proteomes" id="UP000275356"/>
    </source>
</evidence>
<comment type="caution">
    <text evidence="3">The sequence shown here is derived from an EMBL/GenBank/DDBJ whole genome shotgun (WGS) entry which is preliminary data.</text>
</comment>
<reference evidence="3 4" key="1">
    <citation type="submission" date="2018-11" db="EMBL/GenBank/DDBJ databases">
        <title>Sequencing the genomes of 1000 actinobacteria strains.</title>
        <authorList>
            <person name="Klenk H.-P."/>
        </authorList>
    </citation>
    <scope>NUCLEOTIDE SEQUENCE [LARGE SCALE GENOMIC DNA]</scope>
    <source>
        <strain evidence="3 4">DSM 13521</strain>
    </source>
</reference>
<keyword evidence="1" id="KW-1133">Transmembrane helix</keyword>
<dbReference type="Proteomes" id="UP000275356">
    <property type="component" value="Unassembled WGS sequence"/>
</dbReference>
<evidence type="ECO:0000256" key="1">
    <source>
        <dbReference type="SAM" id="Phobius"/>
    </source>
</evidence>
<feature type="transmembrane region" description="Helical" evidence="1">
    <location>
        <begin position="60"/>
        <end position="77"/>
    </location>
</feature>
<dbReference type="PANTHER" id="PTHR34473:SF3">
    <property type="entry name" value="TRANSMEMBRANE PROTEIN-RELATED"/>
    <property type="match status" value="1"/>
</dbReference>
<dbReference type="RefSeq" id="WP_123738375.1">
    <property type="nucleotide sequence ID" value="NZ_RKHQ01000001.1"/>
</dbReference>
<keyword evidence="1" id="KW-0472">Membrane</keyword>
<keyword evidence="4" id="KW-1185">Reference proteome</keyword>
<organism evidence="3 4">
    <name type="scientific">Salana multivorans</name>
    <dbReference type="NCBI Taxonomy" id="120377"/>
    <lineage>
        <taxon>Bacteria</taxon>
        <taxon>Bacillati</taxon>
        <taxon>Actinomycetota</taxon>
        <taxon>Actinomycetes</taxon>
        <taxon>Micrococcales</taxon>
        <taxon>Beutenbergiaceae</taxon>
        <taxon>Salana</taxon>
    </lineage>
</organism>
<dbReference type="OrthoDB" id="7364633at2"/>
<feature type="transmembrane region" description="Helical" evidence="1">
    <location>
        <begin position="34"/>
        <end position="54"/>
    </location>
</feature>
<feature type="domain" description="YdbS-like PH" evidence="2">
    <location>
        <begin position="81"/>
        <end position="159"/>
    </location>
</feature>
<accession>A0A3N2D8P2</accession>
<gene>
    <name evidence="3" type="ORF">EDD28_0732</name>
</gene>
<dbReference type="PANTHER" id="PTHR34473">
    <property type="entry name" value="UPF0699 TRANSMEMBRANE PROTEIN YDBS"/>
    <property type="match status" value="1"/>
</dbReference>
<dbReference type="Pfam" id="PF03703">
    <property type="entry name" value="bPH_2"/>
    <property type="match status" value="1"/>
</dbReference>
<proteinExistence type="predicted"/>
<protein>
    <recommendedName>
        <fullName evidence="2">YdbS-like PH domain-containing protein</fullName>
    </recommendedName>
</protein>
<dbReference type="EMBL" id="RKHQ01000001">
    <property type="protein sequence ID" value="ROR96156.1"/>
    <property type="molecule type" value="Genomic_DNA"/>
</dbReference>
<evidence type="ECO:0000259" key="2">
    <source>
        <dbReference type="Pfam" id="PF03703"/>
    </source>
</evidence>
<keyword evidence="1" id="KW-0812">Transmembrane</keyword>